<gene>
    <name evidence="2" type="ORF">GPU96_03g05740</name>
    <name evidence="3" type="ORF">PFJ87_03g01690</name>
</gene>
<keyword evidence="5" id="KW-1185">Reference proteome</keyword>
<feature type="domain" description="BZIP" evidence="1">
    <location>
        <begin position="109"/>
        <end position="155"/>
    </location>
</feature>
<evidence type="ECO:0000313" key="4">
    <source>
        <dbReference type="Proteomes" id="UP001059546"/>
    </source>
</evidence>
<dbReference type="EMBL" id="CP119064">
    <property type="protein sequence ID" value="WEL38309.1"/>
    <property type="molecule type" value="Genomic_DNA"/>
</dbReference>
<dbReference type="InterPro" id="IPR046347">
    <property type="entry name" value="bZIP_sf"/>
</dbReference>
<dbReference type="Proteomes" id="UP001059546">
    <property type="component" value="Chromosome III"/>
</dbReference>
<evidence type="ECO:0000313" key="5">
    <source>
        <dbReference type="Proteomes" id="UP001217963"/>
    </source>
</evidence>
<dbReference type="PROSITE" id="PS50217">
    <property type="entry name" value="BZIP"/>
    <property type="match status" value="1"/>
</dbReference>
<dbReference type="CDD" id="cd14686">
    <property type="entry name" value="bZIP"/>
    <property type="match status" value="1"/>
</dbReference>
<dbReference type="PROSITE" id="PS00036">
    <property type="entry name" value="BZIP_BASIC"/>
    <property type="match status" value="1"/>
</dbReference>
<reference evidence="2" key="1">
    <citation type="submission" date="2021-05" db="EMBL/GenBank/DDBJ databases">
        <title>Encephalitozoon hellem ATCC 50604 Complete Genome.</title>
        <authorList>
            <person name="Mascarenhas dos Santos A.C."/>
            <person name="Julian A.T."/>
            <person name="Pombert J.-F."/>
        </authorList>
    </citation>
    <scope>NUCLEOTIDE SEQUENCE</scope>
    <source>
        <strain evidence="2">ATCC 50604</strain>
    </source>
</reference>
<dbReference type="Gene3D" id="1.20.5.170">
    <property type="match status" value="1"/>
</dbReference>
<dbReference type="InterPro" id="IPR004827">
    <property type="entry name" value="bZIP"/>
</dbReference>
<reference evidence="3 5" key="2">
    <citation type="submission" date="2023-02" db="EMBL/GenBank/DDBJ databases">
        <title>Encephalitozoon hellem ATCC 50451 complete genome.</title>
        <authorList>
            <person name="Mascarenhas dos Santos A.C."/>
            <person name="Julian A.T."/>
            <person name="Pombert J.-F."/>
        </authorList>
    </citation>
    <scope>NUCLEOTIDE SEQUENCE [LARGE SCALE GENOMIC DNA]</scope>
    <source>
        <strain evidence="3 5">ATCC 50451</strain>
    </source>
</reference>
<dbReference type="OrthoDB" id="2187714at2759"/>
<proteinExistence type="predicted"/>
<dbReference type="GO" id="GO:0003700">
    <property type="term" value="F:DNA-binding transcription factor activity"/>
    <property type="evidence" value="ECO:0007669"/>
    <property type="project" value="InterPro"/>
</dbReference>
<evidence type="ECO:0000313" key="2">
    <source>
        <dbReference type="EMBL" id="UTX42850.1"/>
    </source>
</evidence>
<accession>A0A9Q9FB55</accession>
<dbReference type="SMART" id="SM00338">
    <property type="entry name" value="BRLZ"/>
    <property type="match status" value="1"/>
</dbReference>
<dbReference type="SUPFAM" id="SSF57959">
    <property type="entry name" value="Leucine zipper domain"/>
    <property type="match status" value="1"/>
</dbReference>
<dbReference type="EMBL" id="CP075149">
    <property type="protein sequence ID" value="UTX42850.1"/>
    <property type="molecule type" value="Genomic_DNA"/>
</dbReference>
<sequence>MIIKIKIHPVCDSLYGINMEGSIIMEDREEGIDYEYEQIQSTYMGHSKGSMYSRFVPNIHPYYFFRPDFLEDTIQIHREKHGHFGEQGNQFYQQIGPHEHFPFQVDQERIKNIWKKERNRIAAKRCREKRIAHLRELERREHAMVCEISELKEAICDYDNVLEIFLRYIQGYLSMDAEKHEGFVFLFDRLCNLKKTDAPRPTYFRDISHLISKKLNVTNEKIDKITEALRGWLNKLFEKD</sequence>
<name>A0A9Q9FB55_ENCHE</name>
<dbReference type="Proteomes" id="UP001217963">
    <property type="component" value="Chromosome III"/>
</dbReference>
<evidence type="ECO:0000259" key="1">
    <source>
        <dbReference type="PROSITE" id="PS50217"/>
    </source>
</evidence>
<dbReference type="AlphaFoldDB" id="A0A9Q9FB55"/>
<dbReference type="Pfam" id="PF00170">
    <property type="entry name" value="bZIP_1"/>
    <property type="match status" value="1"/>
</dbReference>
<protein>
    <submittedName>
        <fullName evidence="3">Leucine zipper domain-containing protein</fullName>
    </submittedName>
</protein>
<evidence type="ECO:0000313" key="3">
    <source>
        <dbReference type="EMBL" id="WEL38309.1"/>
    </source>
</evidence>
<organism evidence="2 4">
    <name type="scientific">Encephalitozoon hellem</name>
    <name type="common">Microsporidian parasite</name>
    <dbReference type="NCBI Taxonomy" id="27973"/>
    <lineage>
        <taxon>Eukaryota</taxon>
        <taxon>Fungi</taxon>
        <taxon>Fungi incertae sedis</taxon>
        <taxon>Microsporidia</taxon>
        <taxon>Unikaryonidae</taxon>
        <taxon>Encephalitozoon</taxon>
    </lineage>
</organism>